<feature type="domain" description="Tyrosine specific protein phosphatases" evidence="15">
    <location>
        <begin position="1153"/>
        <end position="1226"/>
    </location>
</feature>
<evidence type="ECO:0000256" key="3">
    <source>
        <dbReference type="ARBA" id="ARBA00022729"/>
    </source>
</evidence>
<dbReference type="GO" id="GO:0030141">
    <property type="term" value="C:secretory granule"/>
    <property type="evidence" value="ECO:0007669"/>
    <property type="project" value="InterPro"/>
</dbReference>
<evidence type="ECO:0000256" key="10">
    <source>
        <dbReference type="ARBA" id="ARBA00034103"/>
    </source>
</evidence>
<dbReference type="GO" id="GO:0048666">
    <property type="term" value="P:neuron development"/>
    <property type="evidence" value="ECO:0007669"/>
    <property type="project" value="UniProtKB-ARBA"/>
</dbReference>
<feature type="compositionally biased region" description="Basic and acidic residues" evidence="12">
    <location>
        <begin position="1279"/>
        <end position="1289"/>
    </location>
</feature>
<dbReference type="PANTHER" id="PTHR46106:SF4">
    <property type="entry name" value="IA-2 PROTEIN TYROSINE PHOSPHATASE, ISOFORM C"/>
    <property type="match status" value="1"/>
</dbReference>
<dbReference type="Gene3D" id="3.30.70.2470">
    <property type="entry name" value="Protein-tyrosine phosphatase receptor IA-2 ectodomain"/>
    <property type="match status" value="1"/>
</dbReference>
<evidence type="ECO:0000313" key="17">
    <source>
        <dbReference type="RefSeq" id="XP_036678687.3"/>
    </source>
</evidence>
<dbReference type="PROSITE" id="PS50056">
    <property type="entry name" value="TYR_PHOSPHATASE_2"/>
    <property type="match status" value="1"/>
</dbReference>
<dbReference type="PRINTS" id="PR00700">
    <property type="entry name" value="PRTYPHPHTASE"/>
</dbReference>
<proteinExistence type="predicted"/>
<dbReference type="SMART" id="SM00404">
    <property type="entry name" value="PTPc_motif"/>
    <property type="match status" value="1"/>
</dbReference>
<evidence type="ECO:0000256" key="5">
    <source>
        <dbReference type="ARBA" id="ARBA00023018"/>
    </source>
</evidence>
<dbReference type="GO" id="GO:0004725">
    <property type="term" value="F:protein tyrosine phosphatase activity"/>
    <property type="evidence" value="ECO:0007669"/>
    <property type="project" value="InterPro"/>
</dbReference>
<feature type="coiled-coil region" evidence="11">
    <location>
        <begin position="381"/>
        <end position="408"/>
    </location>
</feature>
<dbReference type="SUPFAM" id="SSF52799">
    <property type="entry name" value="(Phosphotyrosine protein) phosphatases II"/>
    <property type="match status" value="1"/>
</dbReference>
<comment type="subcellular location">
    <subcellularLocation>
        <location evidence="1">Cytoplasmic vesicle</location>
        <location evidence="1">Secretory vesicle membrane</location>
        <topology evidence="1">Single-pass type I membrane protein</topology>
    </subcellularLocation>
    <subcellularLocation>
        <location evidence="10">Synapse</location>
    </subcellularLocation>
</comment>
<feature type="compositionally biased region" description="Basic and acidic residues" evidence="12">
    <location>
        <begin position="1249"/>
        <end position="1258"/>
    </location>
</feature>
<dbReference type="InterPro" id="IPR021613">
    <property type="entry name" value="Receptor_IA-2_dom"/>
</dbReference>
<feature type="compositionally biased region" description="Basic and acidic residues" evidence="12">
    <location>
        <begin position="1307"/>
        <end position="1328"/>
    </location>
</feature>
<dbReference type="GO" id="GO:0045202">
    <property type="term" value="C:synapse"/>
    <property type="evidence" value="ECO:0007669"/>
    <property type="project" value="UniProtKB-SubCell"/>
</dbReference>
<keyword evidence="16" id="KW-1185">Reference proteome</keyword>
<evidence type="ECO:0000256" key="8">
    <source>
        <dbReference type="ARBA" id="ARBA00023180"/>
    </source>
</evidence>
<keyword evidence="4 13" id="KW-1133">Transmembrane helix</keyword>
<dbReference type="InterPro" id="IPR000387">
    <property type="entry name" value="Tyr_Pase_dom"/>
</dbReference>
<dbReference type="SMART" id="SM00194">
    <property type="entry name" value="PTPc"/>
    <property type="match status" value="1"/>
</dbReference>
<feature type="compositionally biased region" description="Low complexity" evidence="12">
    <location>
        <begin position="1262"/>
        <end position="1278"/>
    </location>
</feature>
<evidence type="ECO:0000259" key="14">
    <source>
        <dbReference type="PROSITE" id="PS50055"/>
    </source>
</evidence>
<evidence type="ECO:0000313" key="16">
    <source>
        <dbReference type="Proteomes" id="UP001652628"/>
    </source>
</evidence>
<feature type="region of interest" description="Disordered" evidence="12">
    <location>
        <begin position="15"/>
        <end position="124"/>
    </location>
</feature>
<dbReference type="Gene3D" id="3.90.190.10">
    <property type="entry name" value="Protein tyrosine phosphatase superfamily"/>
    <property type="match status" value="1"/>
</dbReference>
<evidence type="ECO:0000256" key="1">
    <source>
        <dbReference type="ARBA" id="ARBA00004212"/>
    </source>
</evidence>
<keyword evidence="2 13" id="KW-0812">Transmembrane</keyword>
<reference evidence="17" key="2">
    <citation type="submission" date="2025-08" db="UniProtKB">
        <authorList>
            <consortium name="RefSeq"/>
        </authorList>
    </citation>
    <scope>IDENTIFICATION</scope>
</reference>
<evidence type="ECO:0000256" key="11">
    <source>
        <dbReference type="SAM" id="Coils"/>
    </source>
</evidence>
<dbReference type="InterPro" id="IPR029021">
    <property type="entry name" value="Prot-tyrosine_phosphatase-like"/>
</dbReference>
<keyword evidence="9" id="KW-0968">Cytoplasmic vesicle</keyword>
<keyword evidence="7" id="KW-0675">Receptor</keyword>
<accession>A0AB40AFJ9</accession>
<dbReference type="InterPro" id="IPR033522">
    <property type="entry name" value="IA-2/IA-2_beta"/>
</dbReference>
<dbReference type="RefSeq" id="XP_036678687.3">
    <property type="nucleotide sequence ID" value="XM_036822792.3"/>
</dbReference>
<keyword evidence="5" id="KW-0770">Synapse</keyword>
<dbReference type="PROSITE" id="PS50055">
    <property type="entry name" value="TYR_PHOSPHATASE_PTP"/>
    <property type="match status" value="1"/>
</dbReference>
<feature type="compositionally biased region" description="Low complexity" evidence="12">
    <location>
        <begin position="935"/>
        <end position="944"/>
    </location>
</feature>
<dbReference type="Pfam" id="PF11548">
    <property type="entry name" value="Receptor_IA-2"/>
    <property type="match status" value="1"/>
</dbReference>
<keyword evidence="11" id="KW-0175">Coiled coil</keyword>
<feature type="compositionally biased region" description="Basic and acidic residues" evidence="12">
    <location>
        <begin position="448"/>
        <end position="459"/>
    </location>
</feature>
<evidence type="ECO:0000256" key="9">
    <source>
        <dbReference type="ARBA" id="ARBA00023329"/>
    </source>
</evidence>
<dbReference type="Pfam" id="PF00102">
    <property type="entry name" value="Y_phosphatase"/>
    <property type="match status" value="1"/>
</dbReference>
<feature type="compositionally biased region" description="Basic and acidic residues" evidence="12">
    <location>
        <begin position="76"/>
        <end position="89"/>
    </location>
</feature>
<dbReference type="GO" id="GO:0030658">
    <property type="term" value="C:transport vesicle membrane"/>
    <property type="evidence" value="ECO:0007669"/>
    <property type="project" value="UniProtKB-SubCell"/>
</dbReference>
<dbReference type="Proteomes" id="UP001652628">
    <property type="component" value="Chromosome 2L"/>
</dbReference>
<name>A0AB40AFJ9_DROSZ</name>
<keyword evidence="8" id="KW-0325">Glycoprotein</keyword>
<feature type="region of interest" description="Disordered" evidence="12">
    <location>
        <begin position="447"/>
        <end position="468"/>
    </location>
</feature>
<evidence type="ECO:0000256" key="13">
    <source>
        <dbReference type="SAM" id="Phobius"/>
    </source>
</evidence>
<evidence type="ECO:0000256" key="4">
    <source>
        <dbReference type="ARBA" id="ARBA00022989"/>
    </source>
</evidence>
<feature type="region of interest" description="Disordered" evidence="12">
    <location>
        <begin position="644"/>
        <end position="697"/>
    </location>
</feature>
<dbReference type="InterPro" id="IPR000242">
    <property type="entry name" value="PTP_cat"/>
</dbReference>
<gene>
    <name evidence="17" type="primary">IA-2</name>
</gene>
<evidence type="ECO:0000259" key="15">
    <source>
        <dbReference type="PROSITE" id="PS50056"/>
    </source>
</evidence>
<evidence type="ECO:0000256" key="2">
    <source>
        <dbReference type="ARBA" id="ARBA00022692"/>
    </source>
</evidence>
<feature type="region of interest" description="Disordered" evidence="12">
    <location>
        <begin position="895"/>
        <end position="947"/>
    </location>
</feature>
<dbReference type="GO" id="GO:0051046">
    <property type="term" value="P:regulation of secretion"/>
    <property type="evidence" value="ECO:0007669"/>
    <property type="project" value="TreeGrafter"/>
</dbReference>
<evidence type="ECO:0000256" key="7">
    <source>
        <dbReference type="ARBA" id="ARBA00023170"/>
    </source>
</evidence>
<dbReference type="GO" id="GO:0009653">
    <property type="term" value="P:anatomical structure morphogenesis"/>
    <property type="evidence" value="ECO:0007669"/>
    <property type="project" value="UniProtKB-ARBA"/>
</dbReference>
<feature type="domain" description="Tyrosine-protein phosphatase" evidence="14">
    <location>
        <begin position="974"/>
        <end position="1235"/>
    </location>
</feature>
<protein>
    <submittedName>
        <fullName evidence="17">Receptor-type tyrosine-protein phosphatase-like N isoform X1</fullName>
    </submittedName>
</protein>
<feature type="compositionally biased region" description="Polar residues" evidence="12">
    <location>
        <begin position="16"/>
        <end position="29"/>
    </location>
</feature>
<sequence length="1341" mass="149320">MPAVGTSCGVPIIMASNVQQRQQDPCTTTEEPKHQRTRRAAGGAAKDQESPAGACQQSWSNQRPPFHHQQQDQEDQNQKDQEQEQERRQHPATQQEQVQHHRNPRQHELLHHQRKLPPALPPRGRLLISEGARRREVRGCGTGGGGLLCCSLDALSRPAKLVQFGVLLLILLLATHGDLAQAEGNVGCQFVRTLCIPHSEVCYDDNIFGKCIPTTGVDVEDIEKTPLTEEQSRVLATMLEELQGAGLGWDHPYVQCRIQGSLFSLQRQQQLPPNLCANLAPAPPEFGDPASAMAYVRFTPPEPETEIEYYEQPGNPAQFYPALRKKQVQEISDDDLYLNRMLQDRRRLRHDPSELEHFGKMDGHGQGHTQLDEPSIMDAFLDTERQRIEREQQLAAAEQDANQRAEQNRLELYQILAASEPDPQPYQRKPAAQPNAMDQLEAIVEQQQQRERELKEQQEQAKSPVYVPPEEVNESSELYFPDNFAPFKRARGRSRGGLAEEVEEQPKRSFFRELASEQGLVQEPPLNFRHAETEVETTPELAKRRPASFKQLDPYDVNLQQQELAFESGLLRNSLTPLEEEAMLASNSFPRQSKSQRVYTEGGLLLMPQDAQDTDGMQADESDVKQSLLANMLGFARHERLDVKKPGPLLGPPSLGSSELSNQLETEKARKLDNGGNKEVLPAHIKGNAPEDDDAHKKKKVVTQQHSAEDHAPHTVDTEYVHVFVKNPIDSWNDGQRIMKELEQILHMQGYFSYLTVQQHEVSFRVNSNNPERKTAGDVARTINENRGVKNNIQRRVGFYVLHAGVGDVIKDLQDPSVSSSRMELAEQGPDVTHIMAYMFAGAGAAAVIVIFVTLILIKRHDRKRDKLGGLQSGIAGAETCSKDYQELCRARMAGKTTGNGGNSTSGATGGGSNEPAPSGRITSLTKENEGRPPSSRSSTSSWSEEPALTNMDISTGHMVLSYMEDHLRNKGRLQREWEALCRYEAEPSAREAASQPQCAGLNRPGAPLPYDHSRVVLNHLANAEGLDYVNASTITDHDPRAPAYVAAQGPLPSTLAHFWQMIWEQGAVVIVALCRLQENGEVACARYWPEEGAEVYHIYEVHLVSEHIWCDDYLVRSFYLKNLRTSETRTVTQFHFLSWPHMGVPAQAKALLDFRRKVNKSYRGRRSCPIVVHGSAGAGRTGAYILLDLVLERMNKGAREIDIAATLEHLRDQRAGVVATRQQFEFVLMAVAEEVHAILKALPANTSGEKRELDKDPVAVGSGSSTTNGSSSTTTTKEPLKEDKAKEAAEEEVPTSSSKAAAVVAAKKEKEEKQAKDQSKDQPKVAEPRTPAKPAKQAKK</sequence>
<dbReference type="PANTHER" id="PTHR46106">
    <property type="entry name" value="IA-2 PROTEIN TYROSINE PHOSPHATASE, ISOFORM C"/>
    <property type="match status" value="1"/>
</dbReference>
<feature type="compositionally biased region" description="Low complexity" evidence="12">
    <location>
        <begin position="646"/>
        <end position="661"/>
    </location>
</feature>
<feature type="transmembrane region" description="Helical" evidence="13">
    <location>
        <begin position="835"/>
        <end position="858"/>
    </location>
</feature>
<organism evidence="16 17">
    <name type="scientific">Drosophila suzukii</name>
    <name type="common">Spotted-wing drosophila fruit fly</name>
    <dbReference type="NCBI Taxonomy" id="28584"/>
    <lineage>
        <taxon>Eukaryota</taxon>
        <taxon>Metazoa</taxon>
        <taxon>Ecdysozoa</taxon>
        <taxon>Arthropoda</taxon>
        <taxon>Hexapoda</taxon>
        <taxon>Insecta</taxon>
        <taxon>Pterygota</taxon>
        <taxon>Neoptera</taxon>
        <taxon>Endopterygota</taxon>
        <taxon>Diptera</taxon>
        <taxon>Brachycera</taxon>
        <taxon>Muscomorpha</taxon>
        <taxon>Ephydroidea</taxon>
        <taxon>Drosophilidae</taxon>
        <taxon>Drosophila</taxon>
        <taxon>Sophophora</taxon>
    </lineage>
</organism>
<evidence type="ECO:0000256" key="6">
    <source>
        <dbReference type="ARBA" id="ARBA00023136"/>
    </source>
</evidence>
<feature type="region of interest" description="Disordered" evidence="12">
    <location>
        <begin position="1249"/>
        <end position="1341"/>
    </location>
</feature>
<reference evidence="16" key="1">
    <citation type="submission" date="2025-05" db="UniProtKB">
        <authorList>
            <consortium name="RefSeq"/>
        </authorList>
    </citation>
    <scope>NUCLEOTIDE SEQUENCE [LARGE SCALE GENOMIC DNA]</scope>
</reference>
<dbReference type="InterPro" id="IPR038112">
    <property type="entry name" value="Receptor_IA-2_ectodomain_sf"/>
</dbReference>
<keyword evidence="6 13" id="KW-0472">Membrane</keyword>
<feature type="compositionally biased region" description="Gly residues" evidence="12">
    <location>
        <begin position="898"/>
        <end position="913"/>
    </location>
</feature>
<keyword evidence="3" id="KW-0732">Signal</keyword>
<evidence type="ECO:0000256" key="12">
    <source>
        <dbReference type="SAM" id="MobiDB-lite"/>
    </source>
</evidence>
<dbReference type="GeneID" id="108015326"/>
<dbReference type="InterPro" id="IPR003595">
    <property type="entry name" value="Tyr_Pase_cat"/>
</dbReference>